<gene>
    <name evidence="2" type="ORF">WJX84_003397</name>
</gene>
<feature type="compositionally biased region" description="Basic residues" evidence="1">
    <location>
        <begin position="89"/>
        <end position="107"/>
    </location>
</feature>
<accession>A0AAW1TKH5</accession>
<evidence type="ECO:0000256" key="1">
    <source>
        <dbReference type="SAM" id="MobiDB-lite"/>
    </source>
</evidence>
<name>A0AAW1TKH5_9CHLO</name>
<reference evidence="2 3" key="1">
    <citation type="journal article" date="2024" name="Nat. Commun.">
        <title>Phylogenomics reveals the evolutionary origins of lichenization in chlorophyte algae.</title>
        <authorList>
            <person name="Puginier C."/>
            <person name="Libourel C."/>
            <person name="Otte J."/>
            <person name="Skaloud P."/>
            <person name="Haon M."/>
            <person name="Grisel S."/>
            <person name="Petersen M."/>
            <person name="Berrin J.G."/>
            <person name="Delaux P.M."/>
            <person name="Dal Grande F."/>
            <person name="Keller J."/>
        </authorList>
    </citation>
    <scope>NUCLEOTIDE SEQUENCE [LARGE SCALE GENOMIC DNA]</scope>
    <source>
        <strain evidence="2 3">SAG 2523</strain>
    </source>
</reference>
<feature type="compositionally biased region" description="Basic and acidic residues" evidence="1">
    <location>
        <begin position="1"/>
        <end position="32"/>
    </location>
</feature>
<feature type="compositionally biased region" description="Basic and acidic residues" evidence="1">
    <location>
        <begin position="108"/>
        <end position="125"/>
    </location>
</feature>
<feature type="region of interest" description="Disordered" evidence="1">
    <location>
        <begin position="1"/>
        <end position="140"/>
    </location>
</feature>
<dbReference type="AlphaFoldDB" id="A0AAW1TKH5"/>
<feature type="compositionally biased region" description="Basic residues" evidence="1">
    <location>
        <begin position="56"/>
        <end position="65"/>
    </location>
</feature>
<evidence type="ECO:0000313" key="3">
    <source>
        <dbReference type="Proteomes" id="UP001485043"/>
    </source>
</evidence>
<organism evidence="2 3">
    <name type="scientific">Apatococcus fuscideae</name>
    <dbReference type="NCBI Taxonomy" id="2026836"/>
    <lineage>
        <taxon>Eukaryota</taxon>
        <taxon>Viridiplantae</taxon>
        <taxon>Chlorophyta</taxon>
        <taxon>core chlorophytes</taxon>
        <taxon>Trebouxiophyceae</taxon>
        <taxon>Chlorellales</taxon>
        <taxon>Chlorellaceae</taxon>
        <taxon>Apatococcus</taxon>
    </lineage>
</organism>
<comment type="caution">
    <text evidence="2">The sequence shown here is derived from an EMBL/GenBank/DDBJ whole genome shotgun (WGS) entry which is preliminary data.</text>
</comment>
<proteinExistence type="predicted"/>
<dbReference type="EMBL" id="JALJOV010000009">
    <property type="protein sequence ID" value="KAK9868867.1"/>
    <property type="molecule type" value="Genomic_DNA"/>
</dbReference>
<protein>
    <submittedName>
        <fullName evidence="2">Uncharacterized protein</fullName>
    </submittedName>
</protein>
<dbReference type="Proteomes" id="UP001485043">
    <property type="component" value="Unassembled WGS sequence"/>
</dbReference>
<sequence>MSDREASEPRETRENGRDADRSPSPSPKRDSGRSVSKSRSPRRSVSRSVSRERRPRERSRSRRRRSSSDSRSRSPARSRGRRDRERSRSRGRYRSYSRSRSRDRRRSYRDDDRRDSRRDYGRSDWRPGSGVGGPASSGVGLVGCLQHGNGATVTGPAEAAKRTILPAVDAASLVEPTSPQGPSARWQAAQAAHPPSVLPAWACDPWEAAAAGGAHRASSLATGPAARANPTTLPVAQHATAVKQPSDCQEGPACGTA</sequence>
<keyword evidence="3" id="KW-1185">Reference proteome</keyword>
<evidence type="ECO:0000313" key="2">
    <source>
        <dbReference type="EMBL" id="KAK9868867.1"/>
    </source>
</evidence>